<keyword evidence="1" id="KW-0472">Membrane</keyword>
<evidence type="ECO:0000313" key="2">
    <source>
        <dbReference type="EMBL" id="MBD1221987.1"/>
    </source>
</evidence>
<feature type="transmembrane region" description="Helical" evidence="1">
    <location>
        <begin position="35"/>
        <end position="56"/>
    </location>
</feature>
<name>A0ABR7VMC1_VIRHA</name>
<comment type="caution">
    <text evidence="2">The sequence shown here is derived from an EMBL/GenBank/DDBJ whole genome shotgun (WGS) entry which is preliminary data.</text>
</comment>
<evidence type="ECO:0008006" key="4">
    <source>
        <dbReference type="Google" id="ProtNLM"/>
    </source>
</evidence>
<gene>
    <name evidence="2" type="ORF">IC602_05155</name>
</gene>
<dbReference type="RefSeq" id="WP_019375676.1">
    <property type="nucleotide sequence ID" value="NZ_CP090006.1"/>
</dbReference>
<feature type="transmembrane region" description="Helical" evidence="1">
    <location>
        <begin position="76"/>
        <end position="96"/>
    </location>
</feature>
<keyword evidence="1" id="KW-1133">Transmembrane helix</keyword>
<organism evidence="2 3">
    <name type="scientific">Virgibacillus halodenitrificans</name>
    <name type="common">Bacillus halodenitrificans</name>
    <dbReference type="NCBI Taxonomy" id="1482"/>
    <lineage>
        <taxon>Bacteria</taxon>
        <taxon>Bacillati</taxon>
        <taxon>Bacillota</taxon>
        <taxon>Bacilli</taxon>
        <taxon>Bacillales</taxon>
        <taxon>Bacillaceae</taxon>
        <taxon>Virgibacillus</taxon>
    </lineage>
</organism>
<dbReference type="Proteomes" id="UP000621631">
    <property type="component" value="Unassembled WGS sequence"/>
</dbReference>
<evidence type="ECO:0000313" key="3">
    <source>
        <dbReference type="Proteomes" id="UP000621631"/>
    </source>
</evidence>
<reference evidence="2 3" key="1">
    <citation type="submission" date="2020-09" db="EMBL/GenBank/DDBJ databases">
        <title>Draft Genome Sequences of Oil-Oxidizing Bacteria Halomonas titanicae, Marinobacter lutaoensis, and Virgibacillus halodenitrificans Isolated from Highly Saline Environments.</title>
        <authorList>
            <person name="Grouzdev D.S."/>
            <person name="Sokolova D.S."/>
            <person name="Semenova E.M."/>
            <person name="Borzenkov I.A."/>
            <person name="Bidzhieva S.K."/>
            <person name="Poltaraus A.B."/>
            <person name="Nazina T.N."/>
        </authorList>
    </citation>
    <scope>NUCLEOTIDE SEQUENCE [LARGE SCALE GENOMIC DNA]</scope>
    <source>
        <strain evidence="2 3">VKM B-3472D</strain>
    </source>
</reference>
<sequence length="100" mass="10926">MMGLLNIGSLILGIVAWVLPAISLLSYDKTKVKKWLVFSILSITACALALCFQIIYNYHLVKIQDWAALLDTTGAVVFASVVLLSVTVLLNAITFIKTVK</sequence>
<keyword evidence="3" id="KW-1185">Reference proteome</keyword>
<dbReference type="EMBL" id="JACWEZ010000002">
    <property type="protein sequence ID" value="MBD1221987.1"/>
    <property type="molecule type" value="Genomic_DNA"/>
</dbReference>
<keyword evidence="1" id="KW-0812">Transmembrane</keyword>
<accession>A0ABR7VMC1</accession>
<evidence type="ECO:0000256" key="1">
    <source>
        <dbReference type="SAM" id="Phobius"/>
    </source>
</evidence>
<protein>
    <recommendedName>
        <fullName evidence="4">Cytochrome C oxidase subunit IV</fullName>
    </recommendedName>
</protein>
<feature type="transmembrane region" description="Helical" evidence="1">
    <location>
        <begin position="6"/>
        <end position="28"/>
    </location>
</feature>
<proteinExistence type="predicted"/>